<keyword evidence="4" id="KW-0238">DNA-binding</keyword>
<dbReference type="GO" id="GO:0004519">
    <property type="term" value="F:endonuclease activity"/>
    <property type="evidence" value="ECO:0007669"/>
    <property type="project" value="UniProtKB-KW"/>
</dbReference>
<dbReference type="PANTHER" id="PTHR38097">
    <property type="match status" value="1"/>
</dbReference>
<reference evidence="6" key="2">
    <citation type="journal article" date="2020" name="Microorganisms">
        <title>Osmotic Adaptation and Compatible Solute Biosynthesis of Phototrophic Bacteria as Revealed from Genome Analyses.</title>
        <authorList>
            <person name="Imhoff J.F."/>
            <person name="Rahn T."/>
            <person name="Kunzel S."/>
            <person name="Keller A."/>
            <person name="Neulinger S.C."/>
        </authorList>
    </citation>
    <scope>NUCLEOTIDE SEQUENCE</scope>
    <source>
        <strain evidence="6">IM 151</strain>
    </source>
</reference>
<reference evidence="6" key="1">
    <citation type="submission" date="2017-08" db="EMBL/GenBank/DDBJ databases">
        <authorList>
            <person name="Imhoff J.F."/>
            <person name="Rahn T."/>
            <person name="Kuenzel S."/>
            <person name="Neulinger S.C."/>
        </authorList>
    </citation>
    <scope>NUCLEOTIDE SEQUENCE</scope>
    <source>
        <strain evidence="6">IM 151</strain>
    </source>
</reference>
<keyword evidence="3" id="KW-0963">Cytoplasm</keyword>
<dbReference type="Proteomes" id="UP001041814">
    <property type="component" value="Unassembled WGS sequence"/>
</dbReference>
<keyword evidence="6" id="KW-0255">Endonuclease</keyword>
<evidence type="ECO:0000313" key="7">
    <source>
        <dbReference type="Proteomes" id="UP001041814"/>
    </source>
</evidence>
<dbReference type="RefSeq" id="WP_200228052.1">
    <property type="nucleotide sequence ID" value="NZ_NRRT01000014.1"/>
</dbReference>
<evidence type="ECO:0000256" key="3">
    <source>
        <dbReference type="ARBA" id="ARBA00022490"/>
    </source>
</evidence>
<evidence type="ECO:0000259" key="5">
    <source>
        <dbReference type="SMART" id="SM00528"/>
    </source>
</evidence>
<organism evidence="6 7">
    <name type="scientific">Rubrivivax gelatinosus</name>
    <name type="common">Rhodocyclus gelatinosus</name>
    <name type="synonym">Rhodopseudomonas gelatinosa</name>
    <dbReference type="NCBI Taxonomy" id="28068"/>
    <lineage>
        <taxon>Bacteria</taxon>
        <taxon>Pseudomonadati</taxon>
        <taxon>Pseudomonadota</taxon>
        <taxon>Betaproteobacteria</taxon>
        <taxon>Burkholderiales</taxon>
        <taxon>Sphaerotilaceae</taxon>
        <taxon>Rubrivivax</taxon>
    </lineage>
</organism>
<evidence type="ECO:0000256" key="1">
    <source>
        <dbReference type="ARBA" id="ARBA00004453"/>
    </source>
</evidence>
<dbReference type="Pfam" id="PF00816">
    <property type="entry name" value="Histone_HNS"/>
    <property type="match status" value="1"/>
</dbReference>
<sequence>MTKTYSQVLQQIESLKAEAEKLRRKEVDAVVSELRDQIARYGLTAVDLGFVAAPKARSRKRKNVVAKFRDEAGNTWVGRGKRPQWLRDALAAGKTLQDLEVKA</sequence>
<accession>A0ABS1DZ73</accession>
<dbReference type="InterPro" id="IPR027444">
    <property type="entry name" value="H-NS_C_dom"/>
</dbReference>
<keyword evidence="6" id="KW-0378">Hydrolase</keyword>
<keyword evidence="7" id="KW-1185">Reference proteome</keyword>
<name>A0ABS1DZ73_RUBGE</name>
<keyword evidence="6" id="KW-0540">Nuclease</keyword>
<evidence type="ECO:0000256" key="4">
    <source>
        <dbReference type="ARBA" id="ARBA00023125"/>
    </source>
</evidence>
<dbReference type="Gene3D" id="4.10.430.10">
    <property type="entry name" value="Histone-like protein H-NS, C-terminal domain"/>
    <property type="match status" value="1"/>
</dbReference>
<comment type="subcellular location">
    <subcellularLocation>
        <location evidence="1">Cytoplasm</location>
        <location evidence="1">Nucleoid</location>
    </subcellularLocation>
</comment>
<dbReference type="PANTHER" id="PTHR38097:SF2">
    <property type="entry name" value="DNA-BINDING PROTEIN STPA"/>
    <property type="match status" value="1"/>
</dbReference>
<feature type="domain" description="DNA-binding protein H-NS-like C-terminal" evidence="5">
    <location>
        <begin position="58"/>
        <end position="101"/>
    </location>
</feature>
<gene>
    <name evidence="6" type="ORF">CKO43_14430</name>
</gene>
<dbReference type="InterPro" id="IPR037150">
    <property type="entry name" value="H-NS_C_dom_sf"/>
</dbReference>
<comment type="similarity">
    <text evidence="2">Belongs to the histone-like protein H-NS family.</text>
</comment>
<dbReference type="SMART" id="SM00528">
    <property type="entry name" value="HNS"/>
    <property type="match status" value="1"/>
</dbReference>
<protein>
    <submittedName>
        <fullName evidence="6">Endonuclease</fullName>
    </submittedName>
</protein>
<proteinExistence type="inferred from homology"/>
<dbReference type="EMBL" id="NRRU01000052">
    <property type="protein sequence ID" value="MBK1713972.1"/>
    <property type="molecule type" value="Genomic_DNA"/>
</dbReference>
<evidence type="ECO:0000313" key="6">
    <source>
        <dbReference type="EMBL" id="MBK1713972.1"/>
    </source>
</evidence>
<evidence type="ECO:0000256" key="2">
    <source>
        <dbReference type="ARBA" id="ARBA00010610"/>
    </source>
</evidence>
<dbReference type="SUPFAM" id="SSF81273">
    <property type="entry name" value="H-NS histone-like proteins"/>
    <property type="match status" value="1"/>
</dbReference>
<comment type="caution">
    <text evidence="6">The sequence shown here is derived from an EMBL/GenBank/DDBJ whole genome shotgun (WGS) entry which is preliminary data.</text>
</comment>